<dbReference type="InterPro" id="IPR051130">
    <property type="entry name" value="Mito_struct-func_regulator"/>
</dbReference>
<protein>
    <recommendedName>
        <fullName evidence="2">ABC1 atypical kinase-like domain-containing protein</fullName>
    </recommendedName>
</protein>
<proteinExistence type="inferred from homology"/>
<reference evidence="3" key="2">
    <citation type="submission" date="2022-10" db="EMBL/GenBank/DDBJ databases">
        <authorList>
            <consortium name="ENA_rothamsted_submissions"/>
            <consortium name="culmorum"/>
            <person name="King R."/>
        </authorList>
    </citation>
    <scope>NUCLEOTIDE SEQUENCE</scope>
</reference>
<dbReference type="InterPro" id="IPR045307">
    <property type="entry name" value="ADCK1_dom"/>
</dbReference>
<name>A0A9N9S9R2_9DIPT</name>
<accession>A0A9N9S9R2</accession>
<dbReference type="CDD" id="cd13969">
    <property type="entry name" value="ADCK1-like"/>
    <property type="match status" value="1"/>
</dbReference>
<dbReference type="Pfam" id="PF03109">
    <property type="entry name" value="ABC1"/>
    <property type="match status" value="1"/>
</dbReference>
<dbReference type="EMBL" id="OU895880">
    <property type="protein sequence ID" value="CAG9812051.1"/>
    <property type="molecule type" value="Genomic_DNA"/>
</dbReference>
<gene>
    <name evidence="3" type="ORF">CHIRRI_LOCUS14856</name>
</gene>
<evidence type="ECO:0000313" key="3">
    <source>
        <dbReference type="EMBL" id="CAG9812051.1"/>
    </source>
</evidence>
<dbReference type="Proteomes" id="UP001153620">
    <property type="component" value="Chromosome 4"/>
</dbReference>
<dbReference type="AlphaFoldDB" id="A0A9N9S9R2"/>
<dbReference type="PANTHER" id="PTHR43173">
    <property type="entry name" value="ABC1 FAMILY PROTEIN"/>
    <property type="match status" value="1"/>
</dbReference>
<dbReference type="InterPro" id="IPR011009">
    <property type="entry name" value="Kinase-like_dom_sf"/>
</dbReference>
<dbReference type="SUPFAM" id="SSF56112">
    <property type="entry name" value="Protein kinase-like (PK-like)"/>
    <property type="match status" value="1"/>
</dbReference>
<evidence type="ECO:0000259" key="2">
    <source>
        <dbReference type="Pfam" id="PF03109"/>
    </source>
</evidence>
<feature type="domain" description="ABC1 atypical kinase-like" evidence="2">
    <location>
        <begin position="143"/>
        <end position="388"/>
    </location>
</feature>
<keyword evidence="4" id="KW-1185">Reference proteome</keyword>
<evidence type="ECO:0000256" key="1">
    <source>
        <dbReference type="ARBA" id="ARBA00009670"/>
    </source>
</evidence>
<comment type="similarity">
    <text evidence="1">Belongs to the protein kinase superfamily. ADCK protein kinase family.</text>
</comment>
<reference evidence="3" key="1">
    <citation type="submission" date="2022-01" db="EMBL/GenBank/DDBJ databases">
        <authorList>
            <person name="King R."/>
        </authorList>
    </citation>
    <scope>NUCLEOTIDE SEQUENCE</scope>
</reference>
<dbReference type="InterPro" id="IPR004147">
    <property type="entry name" value="ABC1_dom"/>
</dbReference>
<dbReference type="OrthoDB" id="427480at2759"/>
<dbReference type="PANTHER" id="PTHR43173:SF28">
    <property type="entry name" value="AARF DOMAIN CONTAINING KINASE 5"/>
    <property type="match status" value="1"/>
</dbReference>
<organism evidence="3 4">
    <name type="scientific">Chironomus riparius</name>
    <dbReference type="NCBI Taxonomy" id="315576"/>
    <lineage>
        <taxon>Eukaryota</taxon>
        <taxon>Metazoa</taxon>
        <taxon>Ecdysozoa</taxon>
        <taxon>Arthropoda</taxon>
        <taxon>Hexapoda</taxon>
        <taxon>Insecta</taxon>
        <taxon>Pterygota</taxon>
        <taxon>Neoptera</taxon>
        <taxon>Endopterygota</taxon>
        <taxon>Diptera</taxon>
        <taxon>Nematocera</taxon>
        <taxon>Chironomoidea</taxon>
        <taxon>Chironomidae</taxon>
        <taxon>Chironominae</taxon>
        <taxon>Chironomus</taxon>
    </lineage>
</organism>
<sequence length="547" mass="63656">MLSKIAKLSFKSFALRSSGLSTNSQVVPSWRKYKKSLIFGSSVGSLLLYDLTIRECETIGAVHRFLRSAMIACQMSLDYQIDLFGLDENSEEYKTKVKEVHLKAANRLLEGCLLNGGLYIKIGQGFSAINHILPIEYTDTLKKLEDKCLERKKDEVNRLFVEDFGKTPDELFEEFDYKPIAAASLAQVFRAKTKDGHDVAVKVQYIDLQKRFRGDVGTILFLQDLIAFVHKNYNFGWMLRDLKNSVQKELDFVNEAANAEQCAQDLKHFDFIHIPKVYHEYSGTRVLTAEFIDNACKISDMDEIKMMNLSLKDIDMKLFQTFAYQIFVTGFTHADPHPGNIFIRKSKSGKAELVLLDHGLYENIPQEIRYNLSRFWEAIVLRDYDLMKIYSDKLGVSDHKRFAEILLQKPLDVNKFSFATKYTEQEVEYMKKIASERFDIIMNILRDMPRNLLFIVRNLNIVRAIAREHGDIVDRPKIMARFAISSLIKSGGNIFSFLKRKIFFEYRLWKIFMEFWVMRNYLKLLEVLGRAPEDTSMLLDMNFDEQR</sequence>
<evidence type="ECO:0000313" key="4">
    <source>
        <dbReference type="Proteomes" id="UP001153620"/>
    </source>
</evidence>